<keyword evidence="2" id="KW-0732">Signal</keyword>
<accession>A0A8H4M020</accession>
<name>A0A8H4M020_9HYPO</name>
<proteinExistence type="predicted"/>
<gene>
    <name evidence="3" type="ORF">G6O67_004282</name>
</gene>
<evidence type="ECO:0000256" key="1">
    <source>
        <dbReference type="SAM" id="MobiDB-lite"/>
    </source>
</evidence>
<evidence type="ECO:0000313" key="3">
    <source>
        <dbReference type="EMBL" id="KAF4507822.1"/>
    </source>
</evidence>
<evidence type="ECO:0000313" key="4">
    <source>
        <dbReference type="Proteomes" id="UP000557566"/>
    </source>
</evidence>
<feature type="signal peptide" evidence="2">
    <location>
        <begin position="1"/>
        <end position="29"/>
    </location>
</feature>
<feature type="chain" id="PRO_5034334807" evidence="2">
    <location>
        <begin position="30"/>
        <end position="758"/>
    </location>
</feature>
<feature type="region of interest" description="Disordered" evidence="1">
    <location>
        <begin position="302"/>
        <end position="489"/>
    </location>
</feature>
<dbReference type="EMBL" id="JAAVMX010000005">
    <property type="protein sequence ID" value="KAF4507822.1"/>
    <property type="molecule type" value="Genomic_DNA"/>
</dbReference>
<keyword evidence="4" id="KW-1185">Reference proteome</keyword>
<organism evidence="3 4">
    <name type="scientific">Ophiocordyceps sinensis</name>
    <dbReference type="NCBI Taxonomy" id="72228"/>
    <lineage>
        <taxon>Eukaryota</taxon>
        <taxon>Fungi</taxon>
        <taxon>Dikarya</taxon>
        <taxon>Ascomycota</taxon>
        <taxon>Pezizomycotina</taxon>
        <taxon>Sordariomycetes</taxon>
        <taxon>Hypocreomycetidae</taxon>
        <taxon>Hypocreales</taxon>
        <taxon>Ophiocordycipitaceae</taxon>
        <taxon>Ophiocordyceps</taxon>
    </lineage>
</organism>
<feature type="compositionally biased region" description="Low complexity" evidence="1">
    <location>
        <begin position="316"/>
        <end position="325"/>
    </location>
</feature>
<dbReference type="OrthoDB" id="5154094at2759"/>
<dbReference type="Proteomes" id="UP000557566">
    <property type="component" value="Unassembled WGS sequence"/>
</dbReference>
<evidence type="ECO:0000256" key="2">
    <source>
        <dbReference type="SAM" id="SignalP"/>
    </source>
</evidence>
<dbReference type="AlphaFoldDB" id="A0A8H4M020"/>
<protein>
    <submittedName>
        <fullName evidence="3">Uncharacterized protein</fullName>
    </submittedName>
</protein>
<reference evidence="3 4" key="1">
    <citation type="journal article" date="2020" name="Genome Biol. Evol.">
        <title>A new high-quality draft genome assembly of the Chinese cordyceps Ophiocordyceps sinensis.</title>
        <authorList>
            <person name="Shu R."/>
            <person name="Zhang J."/>
            <person name="Meng Q."/>
            <person name="Zhang H."/>
            <person name="Zhou G."/>
            <person name="Li M."/>
            <person name="Wu P."/>
            <person name="Zhao Y."/>
            <person name="Chen C."/>
            <person name="Qin Q."/>
        </authorList>
    </citation>
    <scope>NUCLEOTIDE SEQUENCE [LARGE SCALE GENOMIC DNA]</scope>
    <source>
        <strain evidence="3 4">IOZ07</strain>
    </source>
</reference>
<sequence length="758" mass="78485">MVATRSRGGRSAKARAAALAALMAPSAFAMEDDAVTVEFVVTTFLEFGACANLCAPTFPTLAAALGPPAPPDVTLTMPANNPAEAVSTKAASCPVCPGTVFSYQPTDVPYYTLTSSGDYASPTVSTVEPTCATCHGTVIICEPTKAAGMRFGQAKENGPYMTLAPAHPGEQATVGPPDFQADMTTLTLPNAQPGDPIVTLTPPGKDQSPICVVGNPDHLANPTVTLPGAEPDAPLMTLPPMVPGSRPLVVKGNAENLRGQPPVAIAGGSVPVPTQVLNNVKAPVVVVQPTDVLVVYPVPVNTGEHDTGDYPPPGGYPVHDVNNGNYPPPGGGYPVPDVNTGKHDTGDYPPPGGYPVHDANNGDYTPPGGYPVHDANNGDYTPPGGYPVHNANNGDYPPPGGYPVHDANNGDYTPPGGYPVHDANNGDYTPPGGYPVHNANNGDYPPPGGYPVHDANNGDYTPPGGYPVHDANNGDYTPPGGYPVHNANNGDYPPPGGYPVHDANNGDYTPPGGYPVHDPLTFPRLGIKEDIHVTSTGTHGCHGCIVTGDIDSVDSTVSDVDWAQGSLGKRTEADTNDYPGYESPPLTSVESETHITSTETHGCQGCIIIGDINSIDGTVSDVDSGLRDLDKRPEADFEDYPGYGPSPLTSIESKVHITSAETEDCDGCIVIGDVDSVRGTVDDVDSSLSGVFKRAEADSEHYPGYRTSIESEVHITSAETEGCDGCIVIGDVDSVGGTVDDVDAPLSGFFKRAEADSQ</sequence>
<comment type="caution">
    <text evidence="3">The sequence shown here is derived from an EMBL/GenBank/DDBJ whole genome shotgun (WGS) entry which is preliminary data.</text>
</comment>